<feature type="compositionally biased region" description="Basic and acidic residues" evidence="8">
    <location>
        <begin position="614"/>
        <end position="624"/>
    </location>
</feature>
<dbReference type="InterPro" id="IPR038093">
    <property type="entry name" value="USP37-like_PH_sf"/>
</dbReference>
<feature type="region of interest" description="Disordered" evidence="8">
    <location>
        <begin position="129"/>
        <end position="178"/>
    </location>
</feature>
<organism evidence="10 11">
    <name type="scientific">Suricata suricatta</name>
    <name type="common">Meerkat</name>
    <dbReference type="NCBI Taxonomy" id="37032"/>
    <lineage>
        <taxon>Eukaryota</taxon>
        <taxon>Metazoa</taxon>
        <taxon>Chordata</taxon>
        <taxon>Craniata</taxon>
        <taxon>Vertebrata</taxon>
        <taxon>Euteleostomi</taxon>
        <taxon>Mammalia</taxon>
        <taxon>Eutheria</taxon>
        <taxon>Laurasiatheria</taxon>
        <taxon>Carnivora</taxon>
        <taxon>Feliformia</taxon>
        <taxon>Herpestidae</taxon>
        <taxon>Suricata</taxon>
    </lineage>
</organism>
<dbReference type="GO" id="GO:0004843">
    <property type="term" value="F:cysteine-type deubiquitinase activity"/>
    <property type="evidence" value="ECO:0007669"/>
    <property type="project" value="UniProtKB-EC"/>
</dbReference>
<reference evidence="10" key="1">
    <citation type="submission" date="2025-08" db="UniProtKB">
        <authorList>
            <consortium name="Ensembl"/>
        </authorList>
    </citation>
    <scope>IDENTIFICATION</scope>
</reference>
<dbReference type="SUPFAM" id="SSF54001">
    <property type="entry name" value="Cysteine proteinases"/>
    <property type="match status" value="1"/>
</dbReference>
<dbReference type="GO" id="GO:0005634">
    <property type="term" value="C:nucleus"/>
    <property type="evidence" value="ECO:0007669"/>
    <property type="project" value="TreeGrafter"/>
</dbReference>
<dbReference type="RefSeq" id="XP_029786963.1">
    <property type="nucleotide sequence ID" value="XM_029931103.1"/>
</dbReference>
<feature type="region of interest" description="Disordered" evidence="8">
    <location>
        <begin position="779"/>
        <end position="813"/>
    </location>
</feature>
<name>A0A673UW48_SURSU</name>
<keyword evidence="6" id="KW-0378">Hydrolase</keyword>
<dbReference type="CTD" id="83844"/>
<dbReference type="AlphaFoldDB" id="A0A673UW48"/>
<keyword evidence="11" id="KW-1185">Reference proteome</keyword>
<dbReference type="OrthoDB" id="289038at2759"/>
<evidence type="ECO:0000256" key="5">
    <source>
        <dbReference type="ARBA" id="ARBA00022786"/>
    </source>
</evidence>
<proteinExistence type="inferred from homology"/>
<evidence type="ECO:0000256" key="7">
    <source>
        <dbReference type="ARBA" id="ARBA00022807"/>
    </source>
</evidence>
<keyword evidence="4" id="KW-0645">Protease</keyword>
<feature type="compositionally biased region" description="Low complexity" evidence="8">
    <location>
        <begin position="138"/>
        <end position="153"/>
    </location>
</feature>
<evidence type="ECO:0000256" key="8">
    <source>
        <dbReference type="SAM" id="MobiDB-lite"/>
    </source>
</evidence>
<dbReference type="InterPro" id="IPR032069">
    <property type="entry name" value="USP37-like_PH"/>
</dbReference>
<dbReference type="CDD" id="cd02257">
    <property type="entry name" value="Peptidase_C19"/>
    <property type="match status" value="2"/>
</dbReference>
<accession>A0A673UW48</accession>
<dbReference type="GO" id="GO:0005829">
    <property type="term" value="C:cytosol"/>
    <property type="evidence" value="ECO:0007669"/>
    <property type="project" value="TreeGrafter"/>
</dbReference>
<dbReference type="InterPro" id="IPR028889">
    <property type="entry name" value="USP"/>
</dbReference>
<dbReference type="GO" id="GO:0016579">
    <property type="term" value="P:protein deubiquitination"/>
    <property type="evidence" value="ECO:0007669"/>
    <property type="project" value="InterPro"/>
</dbReference>
<dbReference type="Gene3D" id="3.90.70.10">
    <property type="entry name" value="Cysteine proteinases"/>
    <property type="match status" value="2"/>
</dbReference>
<evidence type="ECO:0000256" key="2">
    <source>
        <dbReference type="ARBA" id="ARBA00009085"/>
    </source>
</evidence>
<dbReference type="Pfam" id="PF00443">
    <property type="entry name" value="UCH"/>
    <property type="match status" value="1"/>
</dbReference>
<keyword evidence="5" id="KW-0833">Ubl conjugation pathway</keyword>
<comment type="similarity">
    <text evidence="2">Belongs to the peptidase C19 family.</text>
</comment>
<dbReference type="Pfam" id="PF16674">
    <property type="entry name" value="UCH_N"/>
    <property type="match status" value="1"/>
</dbReference>
<dbReference type="GO" id="GO:0000082">
    <property type="term" value="P:G1/S transition of mitotic cell cycle"/>
    <property type="evidence" value="ECO:0007669"/>
    <property type="project" value="TreeGrafter"/>
</dbReference>
<dbReference type="InterPro" id="IPR050164">
    <property type="entry name" value="Peptidase_C19"/>
</dbReference>
<dbReference type="PANTHER" id="PTHR24006">
    <property type="entry name" value="UBIQUITIN CARBOXYL-TERMINAL HYDROLASE"/>
    <property type="match status" value="1"/>
</dbReference>
<dbReference type="Ensembl" id="ENSSSUT00005032876.1">
    <property type="protein sequence ID" value="ENSSSUP00005028804.1"/>
    <property type="gene ID" value="ENSSSUG00005018619.1"/>
</dbReference>
<protein>
    <recommendedName>
        <fullName evidence="3">ubiquitinyl hydrolase 1</fullName>
        <ecNumber evidence="3">3.4.19.12</ecNumber>
    </recommendedName>
</protein>
<dbReference type="EC" id="3.4.19.12" evidence="3"/>
<dbReference type="FunFam" id="2.30.29.180:FF:000001">
    <property type="entry name" value="Ubiquitin carboxyl-terminal hydrolase 37"/>
    <property type="match status" value="1"/>
</dbReference>
<evidence type="ECO:0000259" key="9">
    <source>
        <dbReference type="PROSITE" id="PS50235"/>
    </source>
</evidence>
<dbReference type="GeneID" id="115284397"/>
<evidence type="ECO:0000256" key="3">
    <source>
        <dbReference type="ARBA" id="ARBA00012759"/>
    </source>
</evidence>
<feature type="region of interest" description="Disordered" evidence="8">
    <location>
        <begin position="592"/>
        <end position="624"/>
    </location>
</feature>
<dbReference type="GO" id="GO:0006508">
    <property type="term" value="P:proteolysis"/>
    <property type="evidence" value="ECO:0007669"/>
    <property type="project" value="UniProtKB-KW"/>
</dbReference>
<dbReference type="Gene3D" id="2.30.29.180">
    <property type="entry name" value="Ubiquitin carboxyl-terminal hydrolase 26/29/37, pleckstrin homology-like domain"/>
    <property type="match status" value="1"/>
</dbReference>
<evidence type="ECO:0000313" key="11">
    <source>
        <dbReference type="Proteomes" id="UP000472268"/>
    </source>
</evidence>
<evidence type="ECO:0000256" key="1">
    <source>
        <dbReference type="ARBA" id="ARBA00000707"/>
    </source>
</evidence>
<dbReference type="PROSITE" id="PS00973">
    <property type="entry name" value="USP_2"/>
    <property type="match status" value="1"/>
</dbReference>
<sequence>MATVMAHGFVQFWSIKMGISRPQEAYIGTMGRKNNKLLVYFITGGYTTFQLHNNIKNVTLRSYGENQNNLHVIFQNNVFLFIERLSSREAKELKMFLNRVRRNNNKPSKGHVKDGAIIVSTVTPNKINKNSFQEVDNEPSSESFETGEGSGTPASKSSTLTCNDLPESGHGKKKRVLPSGSKAAGKFLKKTSSVRDEKSKKNPLKHVIHNKKNQLRLTLLKSKKLTFEHLFNTSSIGNLYLYDSSLLLKFFEKVYLRFLLAEKYNVPKSEWESFKTTLEFYPEKLLQGFPNLGNTCYMNTILQTLFLIPTFVDDLFSKDFPWGKIPLHALSICLAQLFVFRDIPDIKIKKRLLVNVKNTVSSMAKVFSSNGQNDAHEFLSHCLDQTKENMKKLNIIWKATIESEAENPAQQIFAGSAATRVLVCPIISNFEFELLVSITCQSCGNAVLKTEVNNYLSINLPQGMSPPLSIISAFNFYFTSELLAYTCEKCQHTKSVLRHEFSRLPRVLIVHLKRSIFGELWLLKKDNQKVLIPTCLAVSPYCSESTEPPFPVSKDVLTREFQILKVFESMNSENDFLSTYSRKLTLASNDSLIPHIGPDKESEPQKSQNLCEESEGKQKEDLGKCPKLNIRESELVNLGEEAVTKKELSAADLMTDLEATSLSQIQEDEGKPTSGPDKYLAEVYLQEMFENLKRKKDETTNILVDFKSGTETTEDFYRREKRVPKEFQKLTEETQQGDWMKTYEETLQQTLSRTLEKPHAQGYGENLRRPAELSIQKASEKSLGASGSNKNSENKEFLDEEKSETEATNLESNAEMSDLHTYRLIAVVSHLGKSRNSGHYISDVYDFESQMWFTYDDLEVLSIPEHVMQKARLCTGYIFFYMHNDIFEELLKREKNFQSLNTEAGKSPQEE</sequence>
<gene>
    <name evidence="10" type="primary">USP26</name>
</gene>
<comment type="catalytic activity">
    <reaction evidence="1">
        <text>Thiol-dependent hydrolysis of ester, thioester, amide, peptide and isopeptide bonds formed by the C-terminal Gly of ubiquitin (a 76-residue protein attached to proteins as an intracellular targeting signal).</text>
        <dbReference type="EC" id="3.4.19.12"/>
    </reaction>
</comment>
<dbReference type="PROSITE" id="PS50235">
    <property type="entry name" value="USP_3"/>
    <property type="match status" value="1"/>
</dbReference>
<evidence type="ECO:0000313" key="10">
    <source>
        <dbReference type="Ensembl" id="ENSSSUP00005028804.1"/>
    </source>
</evidence>
<dbReference type="InterPro" id="IPR001394">
    <property type="entry name" value="Peptidase_C19_UCH"/>
</dbReference>
<dbReference type="Proteomes" id="UP000472268">
    <property type="component" value="Unplaced"/>
</dbReference>
<evidence type="ECO:0000256" key="6">
    <source>
        <dbReference type="ARBA" id="ARBA00022801"/>
    </source>
</evidence>
<dbReference type="OMA" id="NHLHLTF"/>
<dbReference type="InterPro" id="IPR038765">
    <property type="entry name" value="Papain-like_cys_pep_sf"/>
</dbReference>
<reference evidence="10" key="2">
    <citation type="submission" date="2025-09" db="UniProtKB">
        <authorList>
            <consortium name="Ensembl"/>
        </authorList>
    </citation>
    <scope>IDENTIFICATION</scope>
</reference>
<keyword evidence="7" id="KW-0788">Thiol protease</keyword>
<dbReference type="InterPro" id="IPR018200">
    <property type="entry name" value="USP_CS"/>
</dbReference>
<feature type="domain" description="USP" evidence="9">
    <location>
        <begin position="287"/>
        <end position="884"/>
    </location>
</feature>
<evidence type="ECO:0000256" key="4">
    <source>
        <dbReference type="ARBA" id="ARBA00022670"/>
    </source>
</evidence>
<dbReference type="PANTHER" id="PTHR24006:SF911">
    <property type="entry name" value="UBIQUITIN CARBOXYL-TERMINAL HYDROLASE 26"/>
    <property type="match status" value="1"/>
</dbReference>